<evidence type="ECO:0000256" key="4">
    <source>
        <dbReference type="ARBA" id="ARBA00022603"/>
    </source>
</evidence>
<evidence type="ECO:0000256" key="5">
    <source>
        <dbReference type="ARBA" id="ARBA00022679"/>
    </source>
</evidence>
<organism evidence="9 10">
    <name type="scientific">Teladorsagia circumcincta</name>
    <name type="common">Brown stomach worm</name>
    <name type="synonym">Ostertagia circumcincta</name>
    <dbReference type="NCBI Taxonomy" id="45464"/>
    <lineage>
        <taxon>Eukaryota</taxon>
        <taxon>Metazoa</taxon>
        <taxon>Ecdysozoa</taxon>
        <taxon>Nematoda</taxon>
        <taxon>Chromadorea</taxon>
        <taxon>Rhabditida</taxon>
        <taxon>Rhabditina</taxon>
        <taxon>Rhabditomorpha</taxon>
        <taxon>Strongyloidea</taxon>
        <taxon>Trichostrongylidae</taxon>
        <taxon>Teladorsagia</taxon>
    </lineage>
</organism>
<dbReference type="GO" id="GO:0005694">
    <property type="term" value="C:chromosome"/>
    <property type="evidence" value="ECO:0007669"/>
    <property type="project" value="UniProtKB-SubCell"/>
</dbReference>
<accession>A0A2G9UZ23</accession>
<dbReference type="OrthoDB" id="5870618at2759"/>
<keyword evidence="4" id="KW-0489">Methyltransferase</keyword>
<evidence type="ECO:0000259" key="8">
    <source>
        <dbReference type="Pfam" id="PF00856"/>
    </source>
</evidence>
<evidence type="ECO:0000313" key="9">
    <source>
        <dbReference type="EMBL" id="PIO75474.1"/>
    </source>
</evidence>
<dbReference type="Pfam" id="PF00856">
    <property type="entry name" value="SET"/>
    <property type="match status" value="1"/>
</dbReference>
<proteinExistence type="predicted"/>
<dbReference type="EMBL" id="KZ345139">
    <property type="protein sequence ID" value="PIO75474.1"/>
    <property type="molecule type" value="Genomic_DNA"/>
</dbReference>
<dbReference type="GO" id="GO:0032259">
    <property type="term" value="P:methylation"/>
    <property type="evidence" value="ECO:0007669"/>
    <property type="project" value="UniProtKB-KW"/>
</dbReference>
<keyword evidence="3" id="KW-0158">Chromosome</keyword>
<dbReference type="Proteomes" id="UP000230423">
    <property type="component" value="Unassembled WGS sequence"/>
</dbReference>
<evidence type="ECO:0000256" key="1">
    <source>
        <dbReference type="ARBA" id="ARBA00004123"/>
    </source>
</evidence>
<comment type="subcellular location">
    <subcellularLocation>
        <location evidence="2">Chromosome</location>
    </subcellularLocation>
    <subcellularLocation>
        <location evidence="1">Nucleus</location>
    </subcellularLocation>
</comment>
<keyword evidence="7" id="KW-0539">Nucleus</keyword>
<dbReference type="InterPro" id="IPR001214">
    <property type="entry name" value="SET_dom"/>
</dbReference>
<dbReference type="GO" id="GO:0005634">
    <property type="term" value="C:nucleus"/>
    <property type="evidence" value="ECO:0007669"/>
    <property type="project" value="UniProtKB-SubCell"/>
</dbReference>
<evidence type="ECO:0000256" key="3">
    <source>
        <dbReference type="ARBA" id="ARBA00022454"/>
    </source>
</evidence>
<evidence type="ECO:0000256" key="7">
    <source>
        <dbReference type="ARBA" id="ARBA00023242"/>
    </source>
</evidence>
<protein>
    <recommendedName>
        <fullName evidence="8">SET domain-containing protein</fullName>
    </recommendedName>
</protein>
<keyword evidence="6" id="KW-0949">S-adenosyl-L-methionine</keyword>
<dbReference type="AlphaFoldDB" id="A0A2G9UZ23"/>
<evidence type="ECO:0000256" key="2">
    <source>
        <dbReference type="ARBA" id="ARBA00004286"/>
    </source>
</evidence>
<evidence type="ECO:0000256" key="6">
    <source>
        <dbReference type="ARBA" id="ARBA00022691"/>
    </source>
</evidence>
<evidence type="ECO:0000313" key="10">
    <source>
        <dbReference type="Proteomes" id="UP000230423"/>
    </source>
</evidence>
<dbReference type="PANTHER" id="PTHR22884">
    <property type="entry name" value="SET DOMAIN PROTEINS"/>
    <property type="match status" value="1"/>
</dbReference>
<dbReference type="GO" id="GO:0008168">
    <property type="term" value="F:methyltransferase activity"/>
    <property type="evidence" value="ECO:0007669"/>
    <property type="project" value="UniProtKB-KW"/>
</dbReference>
<reference evidence="9 10" key="1">
    <citation type="submission" date="2015-09" db="EMBL/GenBank/DDBJ databases">
        <title>Draft genome of the parasitic nematode Teladorsagia circumcincta isolate WARC Sus (inbred).</title>
        <authorList>
            <person name="Mitreva M."/>
        </authorList>
    </citation>
    <scope>NUCLEOTIDE SEQUENCE [LARGE SCALE GENOMIC DNA]</scope>
    <source>
        <strain evidence="9 10">S</strain>
    </source>
</reference>
<keyword evidence="5" id="KW-0808">Transferase</keyword>
<sequence>MFAGSYDLIGKRVREEPCRQGPHLCTIRVARSPVSMVAKKQSVCATVLLRIMTAVVRTLNACEAVKGGCNNRGVSRKEVNPAVEIREAPGKGMGAFAARDIPKGAFIAEYAGELISHKEKNRRIAEITAHRNAEEKHYMMALDSQRIIDCKEKGNDARYTL</sequence>
<dbReference type="SUPFAM" id="SSF82199">
    <property type="entry name" value="SET domain"/>
    <property type="match status" value="1"/>
</dbReference>
<keyword evidence="10" id="KW-1185">Reference proteome</keyword>
<gene>
    <name evidence="9" type="ORF">TELCIR_02480</name>
</gene>
<name>A0A2G9UZ23_TELCI</name>
<feature type="domain" description="SET" evidence="8">
    <location>
        <begin position="92"/>
        <end position="159"/>
    </location>
</feature>
<dbReference type="Gene3D" id="2.170.270.10">
    <property type="entry name" value="SET domain"/>
    <property type="match status" value="1"/>
</dbReference>
<dbReference type="InterPro" id="IPR050777">
    <property type="entry name" value="SET2_Histone-Lys_MeTrsfase"/>
</dbReference>
<dbReference type="InterPro" id="IPR046341">
    <property type="entry name" value="SET_dom_sf"/>
</dbReference>